<protein>
    <recommendedName>
        <fullName evidence="4">Carboxypeptidase regulatory-like domain-containing protein</fullName>
    </recommendedName>
</protein>
<name>A0A0G1WER8_9BACT</name>
<dbReference type="InterPro" id="IPR008969">
    <property type="entry name" value="CarboxyPept-like_regulatory"/>
</dbReference>
<evidence type="ECO:0000313" key="3">
    <source>
        <dbReference type="Proteomes" id="UP000033982"/>
    </source>
</evidence>
<gene>
    <name evidence="2" type="ORF">UY58_C0006G0014</name>
</gene>
<evidence type="ECO:0000313" key="2">
    <source>
        <dbReference type="EMBL" id="KKW17291.1"/>
    </source>
</evidence>
<dbReference type="SUPFAM" id="SSF49464">
    <property type="entry name" value="Carboxypeptidase regulatory domain-like"/>
    <property type="match status" value="1"/>
</dbReference>
<keyword evidence="1" id="KW-0472">Membrane</keyword>
<dbReference type="Pfam" id="PF13620">
    <property type="entry name" value="CarboxypepD_reg"/>
    <property type="match status" value="1"/>
</dbReference>
<proteinExistence type="predicted"/>
<keyword evidence="1" id="KW-0812">Transmembrane</keyword>
<dbReference type="EMBL" id="LCQN01000006">
    <property type="protein sequence ID" value="KKW17291.1"/>
    <property type="molecule type" value="Genomic_DNA"/>
</dbReference>
<organism evidence="2 3">
    <name type="scientific">Candidatus Magasanikbacteria bacterium GW2011_GWA2_50_22</name>
    <dbReference type="NCBI Taxonomy" id="1619043"/>
    <lineage>
        <taxon>Bacteria</taxon>
        <taxon>Candidatus Magasanikiibacteriota</taxon>
    </lineage>
</organism>
<evidence type="ECO:0000256" key="1">
    <source>
        <dbReference type="SAM" id="Phobius"/>
    </source>
</evidence>
<dbReference type="AlphaFoldDB" id="A0A0G1WER8"/>
<sequence length="601" mass="63386">MNAEKRRNGISSGYTLVANHYSRSRGITLIDTLVGSALLLVVFVGISGVFKLSVDIVSNNKARAGAIALADERMEYVRSRDYSSIGTVGGIPSGTIAQSETVALNGISYTRRTTVLYADDPYDGIGSADTLPASAPTFLDYKVVRVDVAWDSRQGARHITLVTRVEPPNGIETACTQCGTLAISVYNAVTQPVSNAQVRVVNTGTNPAIDITTYTNTSGNVAIGGAPVATGYQVTVTKAGYSTDGTYNATPQNTSPTPGPLTVANNQTTSGTFRIDLLSSMTITTYSLSTNNWTDSFTDNSKINLQTTTNIEVSGNQARLAGNQPWTGPADLYSQTITPVALSRWGVFSWNDTRPTDTTITYHVYYSDGSTSALVPDLVLPGNSTGFSTGTTKDLSVIPADAYPSLILQSHLVPLDPTAPSPSIQDWSLTYESGQGIAIPFTIRGIKTIGSGPGGTVYKYDQLLTANSSGVLSIPTIEWDTYTMTVAASTGYDISSSCPTQPIVLAPNTSVTTQLYLSPYTVNSLLVDVKNNSGTPISAAYVELKKGSAIQSKRSDACGQAFFASLTNANYSVAVGKAGYATSTTPNVDVSGSTRFSVILN</sequence>
<dbReference type="Gene3D" id="2.60.40.1120">
    <property type="entry name" value="Carboxypeptidase-like, regulatory domain"/>
    <property type="match status" value="1"/>
</dbReference>
<dbReference type="Proteomes" id="UP000033982">
    <property type="component" value="Unassembled WGS sequence"/>
</dbReference>
<evidence type="ECO:0008006" key="4">
    <source>
        <dbReference type="Google" id="ProtNLM"/>
    </source>
</evidence>
<feature type="transmembrane region" description="Helical" evidence="1">
    <location>
        <begin position="29"/>
        <end position="50"/>
    </location>
</feature>
<comment type="caution">
    <text evidence="2">The sequence shown here is derived from an EMBL/GenBank/DDBJ whole genome shotgun (WGS) entry which is preliminary data.</text>
</comment>
<keyword evidence="1" id="KW-1133">Transmembrane helix</keyword>
<accession>A0A0G1WER8</accession>
<reference evidence="2 3" key="1">
    <citation type="journal article" date="2015" name="Nature">
        <title>rRNA introns, odd ribosomes, and small enigmatic genomes across a large radiation of phyla.</title>
        <authorList>
            <person name="Brown C.T."/>
            <person name="Hug L.A."/>
            <person name="Thomas B.C."/>
            <person name="Sharon I."/>
            <person name="Castelle C.J."/>
            <person name="Singh A."/>
            <person name="Wilkins M.J."/>
            <person name="Williams K.H."/>
            <person name="Banfield J.F."/>
        </authorList>
    </citation>
    <scope>NUCLEOTIDE SEQUENCE [LARGE SCALE GENOMIC DNA]</scope>
</reference>